<dbReference type="InterPro" id="IPR020011">
    <property type="entry name" value="FimV_C"/>
</dbReference>
<organism evidence="2 3">
    <name type="scientific">Salinivibrio kushneri</name>
    <dbReference type="NCBI Taxonomy" id="1908198"/>
    <lineage>
        <taxon>Bacteria</taxon>
        <taxon>Pseudomonadati</taxon>
        <taxon>Pseudomonadota</taxon>
        <taxon>Gammaproteobacteria</taxon>
        <taxon>Vibrionales</taxon>
        <taxon>Vibrionaceae</taxon>
        <taxon>Salinivibrio</taxon>
    </lineage>
</organism>
<name>A0AB36KCN4_9GAMM</name>
<evidence type="ECO:0000256" key="1">
    <source>
        <dbReference type="SAM" id="MobiDB-lite"/>
    </source>
</evidence>
<dbReference type="EMBL" id="MUEO01000001">
    <property type="protein sequence ID" value="OOE46617.1"/>
    <property type="molecule type" value="Genomic_DNA"/>
</dbReference>
<dbReference type="InterPro" id="IPR038440">
    <property type="entry name" value="FimV_C_sf"/>
</dbReference>
<comment type="caution">
    <text evidence="2">The sequence shown here is derived from an EMBL/GenBank/DDBJ whole genome shotgun (WGS) entry which is preliminary data.</text>
</comment>
<gene>
    <name evidence="2" type="ORF">BZG09_00545</name>
</gene>
<dbReference type="Gene3D" id="1.20.58.2200">
    <property type="match status" value="1"/>
</dbReference>
<feature type="compositionally biased region" description="Acidic residues" evidence="1">
    <location>
        <begin position="31"/>
        <end position="41"/>
    </location>
</feature>
<proteinExistence type="predicted"/>
<protein>
    <submittedName>
        <fullName evidence="2">Uncharacterized protein</fullName>
    </submittedName>
</protein>
<reference evidence="2 3" key="1">
    <citation type="journal article" date="2017" name="Genome Announc.">
        <title>Draft Genome Sequences of Salinivibrio proteolyticus, Salinivibrio sharmensis, Salinivibrio siamensis, Salinivibrio costicola subsp. alcaliphilus, Salinivibrio costicola subsp. vallismortis, and 29 New Isolates Belonging to the Genus Salinivibrio.</title>
        <authorList>
            <person name="Lopez-Hermoso C."/>
            <person name="de la Haba R.R."/>
            <person name="Sanchez-Porro C."/>
            <person name="Bayliss S.C."/>
            <person name="Feil E.J."/>
            <person name="Ventosa A."/>
        </authorList>
    </citation>
    <scope>NUCLEOTIDE SEQUENCE [LARGE SCALE GENOMIC DNA]</scope>
    <source>
        <strain evidence="2 3">IC202</strain>
    </source>
</reference>
<feature type="region of interest" description="Disordered" evidence="1">
    <location>
        <begin position="1"/>
        <end position="85"/>
    </location>
</feature>
<evidence type="ECO:0000313" key="2">
    <source>
        <dbReference type="EMBL" id="OOE46617.1"/>
    </source>
</evidence>
<accession>A0AB36KCN4</accession>
<dbReference type="NCBIfam" id="TIGR03504">
    <property type="entry name" value="FimV_Cterm"/>
    <property type="match status" value="1"/>
</dbReference>
<sequence length="185" mass="20383">MEALLSESDDDTPLDLSSLSDEEAAVWQADNEPEPEAESEDWSQQPAIDPASLETFELEEALDEDLLSEGEAESELIGEEQEEDDYISIEELMRDDGSTPDIDPDKAEMNLNVGLDEFPDVLEDISAIDVDGDTASTEASTNLDLAKAYLEMNDIDGAISLLEKVMQSGNKALQQEARQLLEQLR</sequence>
<feature type="compositionally biased region" description="Acidic residues" evidence="1">
    <location>
        <begin position="56"/>
        <end position="85"/>
    </location>
</feature>
<dbReference type="AlphaFoldDB" id="A0AB36KCN4"/>
<dbReference type="Proteomes" id="UP000188726">
    <property type="component" value="Unassembled WGS sequence"/>
</dbReference>
<dbReference type="RefSeq" id="WP_077456331.1">
    <property type="nucleotide sequence ID" value="NZ_MUEM01000001.1"/>
</dbReference>
<evidence type="ECO:0000313" key="3">
    <source>
        <dbReference type="Proteomes" id="UP000188726"/>
    </source>
</evidence>